<proteinExistence type="predicted"/>
<dbReference type="GO" id="GO:0009982">
    <property type="term" value="F:pseudouridine synthase activity"/>
    <property type="evidence" value="ECO:0007669"/>
    <property type="project" value="InterPro"/>
</dbReference>
<evidence type="ECO:0000313" key="3">
    <source>
        <dbReference type="Proteomes" id="UP000256542"/>
    </source>
</evidence>
<dbReference type="InterPro" id="IPR050188">
    <property type="entry name" value="RluA_PseudoU_synthase"/>
</dbReference>
<dbReference type="GO" id="GO:0140098">
    <property type="term" value="F:catalytic activity, acting on RNA"/>
    <property type="evidence" value="ECO:0007669"/>
    <property type="project" value="UniProtKB-ARBA"/>
</dbReference>
<dbReference type="CDD" id="cd02869">
    <property type="entry name" value="PseudoU_synth_RluA_like"/>
    <property type="match status" value="1"/>
</dbReference>
<dbReference type="InterPro" id="IPR020103">
    <property type="entry name" value="PsdUridine_synth_cat_dom_sf"/>
</dbReference>
<accession>A0A3E0DN40</accession>
<keyword evidence="3" id="KW-1185">Reference proteome</keyword>
<dbReference type="AlphaFoldDB" id="A0A3E0DN40"/>
<dbReference type="GO" id="GO:0000455">
    <property type="term" value="P:enzyme-directed rRNA pseudouridine synthesis"/>
    <property type="evidence" value="ECO:0007669"/>
    <property type="project" value="TreeGrafter"/>
</dbReference>
<dbReference type="Proteomes" id="UP000256542">
    <property type="component" value="Unassembled WGS sequence"/>
</dbReference>
<dbReference type="EMBL" id="QUNG01000004">
    <property type="protein sequence ID" value="REG84240.1"/>
    <property type="molecule type" value="Genomic_DNA"/>
</dbReference>
<dbReference type="Gene3D" id="3.30.2350.10">
    <property type="entry name" value="Pseudouridine synthase"/>
    <property type="match status" value="1"/>
</dbReference>
<feature type="domain" description="Pseudouridine synthase RsuA/RluA-like" evidence="1">
    <location>
        <begin position="23"/>
        <end position="170"/>
    </location>
</feature>
<reference evidence="2 3" key="1">
    <citation type="submission" date="2018-08" db="EMBL/GenBank/DDBJ databases">
        <title>Genomic Encyclopedia of Type Strains, Phase III (KMG-III): the genomes of soil and plant-associated and newly described type strains.</title>
        <authorList>
            <person name="Whitman W."/>
        </authorList>
    </citation>
    <scope>NUCLEOTIDE SEQUENCE [LARGE SCALE GENOMIC DNA]</scope>
    <source>
        <strain evidence="2 3">CECT 7375</strain>
    </source>
</reference>
<evidence type="ECO:0000313" key="2">
    <source>
        <dbReference type="EMBL" id="REG84240.1"/>
    </source>
</evidence>
<dbReference type="RefSeq" id="WP_115897146.1">
    <property type="nucleotide sequence ID" value="NZ_QUNG01000004.1"/>
</dbReference>
<dbReference type="GO" id="GO:0003723">
    <property type="term" value="F:RNA binding"/>
    <property type="evidence" value="ECO:0007669"/>
    <property type="project" value="InterPro"/>
</dbReference>
<dbReference type="InterPro" id="IPR006224">
    <property type="entry name" value="PsdUridine_synth_RluA-like_CS"/>
</dbReference>
<dbReference type="PANTHER" id="PTHR21600:SF89">
    <property type="entry name" value="RIBOSOMAL LARGE SUBUNIT PSEUDOURIDINE SYNTHASE A"/>
    <property type="match status" value="1"/>
</dbReference>
<dbReference type="OrthoDB" id="9807829at2"/>
<dbReference type="Pfam" id="PF00849">
    <property type="entry name" value="PseudoU_synth_2"/>
    <property type="match status" value="1"/>
</dbReference>
<protein>
    <submittedName>
        <fullName evidence="2">Ribosomal large subunit pseudouridine synthase A</fullName>
    </submittedName>
</protein>
<comment type="caution">
    <text evidence="2">The sequence shown here is derived from an EMBL/GenBank/DDBJ whole genome shotgun (WGS) entry which is preliminary data.</text>
</comment>
<dbReference type="PANTHER" id="PTHR21600">
    <property type="entry name" value="MITOCHONDRIAL RNA PSEUDOURIDINE SYNTHASE"/>
    <property type="match status" value="1"/>
</dbReference>
<sequence length="218" mass="25556">MPTPLSRRAPDSRLEILYEDDWFVVINKPANCLSVPGRGPDKQDSILYRAEQQFGEAFAIHRLDEATSGLILVAKTHECQKRMYAHFREREVKKEYRALLRGKLLGQRGEIRKPLRCDWPNRPRQIVCTDEWSKDSITFWQPIGYEGNTTRVRLTPYTGRSHQLRVHMQSIGHSIIGDEFYDPEYTEADPRLLLHAYRLEFRHPFTKAWLAFVAPCPF</sequence>
<dbReference type="InterPro" id="IPR006145">
    <property type="entry name" value="PsdUridine_synth_RsuA/RluA"/>
</dbReference>
<gene>
    <name evidence="2" type="ORF">DFP81_104119</name>
</gene>
<evidence type="ECO:0000259" key="1">
    <source>
        <dbReference type="Pfam" id="PF00849"/>
    </source>
</evidence>
<dbReference type="SUPFAM" id="SSF55120">
    <property type="entry name" value="Pseudouridine synthase"/>
    <property type="match status" value="1"/>
</dbReference>
<organism evidence="2 3">
    <name type="scientific">Marinomonas pollencensis</name>
    <dbReference type="NCBI Taxonomy" id="491954"/>
    <lineage>
        <taxon>Bacteria</taxon>
        <taxon>Pseudomonadati</taxon>
        <taxon>Pseudomonadota</taxon>
        <taxon>Gammaproteobacteria</taxon>
        <taxon>Oceanospirillales</taxon>
        <taxon>Oceanospirillaceae</taxon>
        <taxon>Marinomonas</taxon>
    </lineage>
</organism>
<dbReference type="PROSITE" id="PS01129">
    <property type="entry name" value="PSI_RLU"/>
    <property type="match status" value="1"/>
</dbReference>
<name>A0A3E0DN40_9GAMM</name>